<name>A0A5R9JFH0_9PROT</name>
<evidence type="ECO:0000313" key="2">
    <source>
        <dbReference type="Proteomes" id="UP000305654"/>
    </source>
</evidence>
<organism evidence="1 2">
    <name type="scientific">Lichenicoccus roseus</name>
    <dbReference type="NCBI Taxonomy" id="2683649"/>
    <lineage>
        <taxon>Bacteria</taxon>
        <taxon>Pseudomonadati</taxon>
        <taxon>Pseudomonadota</taxon>
        <taxon>Alphaproteobacteria</taxon>
        <taxon>Acetobacterales</taxon>
        <taxon>Acetobacteraceae</taxon>
        <taxon>Lichenicoccus</taxon>
    </lineage>
</organism>
<dbReference type="Proteomes" id="UP000305654">
    <property type="component" value="Unassembled WGS sequence"/>
</dbReference>
<dbReference type="EMBL" id="VCDI01000001">
    <property type="protein sequence ID" value="TLU74401.1"/>
    <property type="molecule type" value="Genomic_DNA"/>
</dbReference>
<dbReference type="AlphaFoldDB" id="A0A5R9JFH0"/>
<dbReference type="PANTHER" id="PTHR42110">
    <property type="entry name" value="L-ASPARAGINASE, PUTATIVE (AFU_ORTHOLOGUE AFUA_3G11890)-RELATED"/>
    <property type="match status" value="1"/>
</dbReference>
<comment type="caution">
    <text evidence="1">The sequence shown here is derived from an EMBL/GenBank/DDBJ whole genome shotgun (WGS) entry which is preliminary data.</text>
</comment>
<evidence type="ECO:0000313" key="1">
    <source>
        <dbReference type="EMBL" id="TLU74401.1"/>
    </source>
</evidence>
<dbReference type="RefSeq" id="WP_138324652.1">
    <property type="nucleotide sequence ID" value="NZ_VCDI01000001.1"/>
</dbReference>
<reference evidence="1 2" key="1">
    <citation type="submission" date="2019-05" db="EMBL/GenBank/DDBJ databases">
        <authorList>
            <person name="Pankratov T."/>
            <person name="Grouzdev D."/>
        </authorList>
    </citation>
    <scope>NUCLEOTIDE SEQUENCE [LARGE SCALE GENOMIC DNA]</scope>
    <source>
        <strain evidence="1 2">KEBCLARHB70R</strain>
    </source>
</reference>
<gene>
    <name evidence="1" type="ORF">FE263_04245</name>
</gene>
<proteinExistence type="predicted"/>
<dbReference type="OrthoDB" id="9780674at2"/>
<sequence length="335" mass="34503">MTDAALAEVMRGDRIESRHGGAAVVVDPDGRLVFSAGDVQAPEFPRSAVKALLALPLLEGGAAGRLGLDDAELALACASHTGEARHVSVAASMLHKAGRTEACLECGAHWPTSRTAANALAAAGRAPGSLHNNCSGKHAGFICAAIDAGHDPTGYVRHDHPTMRAATAALGELSGATLDDRNRAIDGCGIPTYAIPLAALSTAFARFGSGAGLSRDRASAAARLRAAAASDPFLVAGRNRFDTRIMTLFGNRVFSKIGAEGIVVAAMPHLGLGFAVKCRDGAPRAAEVAMAALIAPHLTAAEREDPGFRELLNPALTNWTGTRVGEIRSSLGQRV</sequence>
<dbReference type="InterPro" id="IPR010349">
    <property type="entry name" value="Asparaginase_II"/>
</dbReference>
<dbReference type="Pfam" id="PF06089">
    <property type="entry name" value="Asparaginase_II"/>
    <property type="match status" value="1"/>
</dbReference>
<protein>
    <submittedName>
        <fullName evidence="1">Asparaginase</fullName>
    </submittedName>
</protein>
<keyword evidence="2" id="KW-1185">Reference proteome</keyword>
<dbReference type="PANTHER" id="PTHR42110:SF1">
    <property type="entry name" value="L-ASPARAGINASE, PUTATIVE (AFU_ORTHOLOGUE AFUA_3G11890)-RELATED"/>
    <property type="match status" value="1"/>
</dbReference>
<accession>A0A5R9JFH0</accession>